<dbReference type="AlphaFoldDB" id="A0A8J5TBZ8"/>
<gene>
    <name evidence="4" type="ORF">GUJ93_ZPchr0007g4297</name>
</gene>
<dbReference type="Proteomes" id="UP000729402">
    <property type="component" value="Unassembled WGS sequence"/>
</dbReference>
<keyword evidence="2 3" id="KW-0040">ANK repeat</keyword>
<comment type="caution">
    <text evidence="4">The sequence shown here is derived from an EMBL/GenBank/DDBJ whole genome shotgun (WGS) entry which is preliminary data.</text>
</comment>
<dbReference type="Pfam" id="PF00023">
    <property type="entry name" value="Ank"/>
    <property type="match status" value="1"/>
</dbReference>
<dbReference type="PANTHER" id="PTHR24171">
    <property type="entry name" value="ANKYRIN REPEAT DOMAIN-CONTAINING PROTEIN 39-RELATED"/>
    <property type="match status" value="1"/>
</dbReference>
<sequence length="260" mass="29249">MFRPKWACSKNLGRPTAHVTCLQRGTDMWGLRPHGLSPLLFLGSRRRRRWAWSRRSQPRRQAQDLIDVEYLIQNGARTVYVILIREVYDSVIKIHNVNVVNLEKNTPLHWACLNGHIEIIKALICSGASVSALNSGESRLLRHGFILIISLTMDYRSAAGKPLGPVWRHIDTSSEQHTVHFSASQCRWLAHETTEPFSAGFMIATTHHSPACQALCRQVALPVCSVNRIAIGASLLISSQHRRLDLEAQDMTTMKAAMSN</sequence>
<accession>A0A8J5TBZ8</accession>
<dbReference type="OrthoDB" id="10057496at2759"/>
<dbReference type="GO" id="GO:0004842">
    <property type="term" value="F:ubiquitin-protein transferase activity"/>
    <property type="evidence" value="ECO:0007669"/>
    <property type="project" value="TreeGrafter"/>
</dbReference>
<name>A0A8J5TBZ8_ZIZPA</name>
<feature type="repeat" description="ANK" evidence="3">
    <location>
        <begin position="103"/>
        <end position="135"/>
    </location>
</feature>
<reference evidence="4" key="2">
    <citation type="submission" date="2021-02" db="EMBL/GenBank/DDBJ databases">
        <authorList>
            <person name="Kimball J.A."/>
            <person name="Haas M.W."/>
            <person name="Macchietto M."/>
            <person name="Kono T."/>
            <person name="Duquette J."/>
            <person name="Shao M."/>
        </authorList>
    </citation>
    <scope>NUCLEOTIDE SEQUENCE</scope>
    <source>
        <tissue evidence="4">Fresh leaf tissue</tissue>
    </source>
</reference>
<evidence type="ECO:0000256" key="3">
    <source>
        <dbReference type="PROSITE-ProRule" id="PRU00023"/>
    </source>
</evidence>
<evidence type="ECO:0000313" key="4">
    <source>
        <dbReference type="EMBL" id="KAG8079465.1"/>
    </source>
</evidence>
<dbReference type="PROSITE" id="PS50088">
    <property type="entry name" value="ANK_REPEAT"/>
    <property type="match status" value="1"/>
</dbReference>
<evidence type="ECO:0000313" key="5">
    <source>
        <dbReference type="Proteomes" id="UP000729402"/>
    </source>
</evidence>
<dbReference type="InterPro" id="IPR002110">
    <property type="entry name" value="Ankyrin_rpt"/>
</dbReference>
<dbReference type="SMART" id="SM00248">
    <property type="entry name" value="ANK"/>
    <property type="match status" value="1"/>
</dbReference>
<dbReference type="PANTHER" id="PTHR24171:SF8">
    <property type="entry name" value="BRCA1-ASSOCIATED RING DOMAIN PROTEIN 1"/>
    <property type="match status" value="1"/>
</dbReference>
<dbReference type="GO" id="GO:0085020">
    <property type="term" value="P:protein K6-linked ubiquitination"/>
    <property type="evidence" value="ECO:0007669"/>
    <property type="project" value="TreeGrafter"/>
</dbReference>
<organism evidence="4 5">
    <name type="scientific">Zizania palustris</name>
    <name type="common">Northern wild rice</name>
    <dbReference type="NCBI Taxonomy" id="103762"/>
    <lineage>
        <taxon>Eukaryota</taxon>
        <taxon>Viridiplantae</taxon>
        <taxon>Streptophyta</taxon>
        <taxon>Embryophyta</taxon>
        <taxon>Tracheophyta</taxon>
        <taxon>Spermatophyta</taxon>
        <taxon>Magnoliopsida</taxon>
        <taxon>Liliopsida</taxon>
        <taxon>Poales</taxon>
        <taxon>Poaceae</taxon>
        <taxon>BOP clade</taxon>
        <taxon>Oryzoideae</taxon>
        <taxon>Oryzeae</taxon>
        <taxon>Zizaniinae</taxon>
        <taxon>Zizania</taxon>
    </lineage>
</organism>
<protein>
    <submittedName>
        <fullName evidence="4">Uncharacterized protein</fullName>
    </submittedName>
</protein>
<dbReference type="PROSITE" id="PS50297">
    <property type="entry name" value="ANK_REP_REGION"/>
    <property type="match status" value="1"/>
</dbReference>
<keyword evidence="5" id="KW-1185">Reference proteome</keyword>
<proteinExistence type="predicted"/>
<evidence type="ECO:0000256" key="1">
    <source>
        <dbReference type="ARBA" id="ARBA00022737"/>
    </source>
</evidence>
<evidence type="ECO:0000256" key="2">
    <source>
        <dbReference type="ARBA" id="ARBA00023043"/>
    </source>
</evidence>
<dbReference type="EMBL" id="JAAALK010000282">
    <property type="protein sequence ID" value="KAG8079465.1"/>
    <property type="molecule type" value="Genomic_DNA"/>
</dbReference>
<reference evidence="4" key="1">
    <citation type="journal article" date="2021" name="bioRxiv">
        <title>Whole Genome Assembly and Annotation of Northern Wild Rice, Zizania palustris L., Supports a Whole Genome Duplication in the Zizania Genus.</title>
        <authorList>
            <person name="Haas M."/>
            <person name="Kono T."/>
            <person name="Macchietto M."/>
            <person name="Millas R."/>
            <person name="McGilp L."/>
            <person name="Shao M."/>
            <person name="Duquette J."/>
            <person name="Hirsch C.N."/>
            <person name="Kimball J."/>
        </authorList>
    </citation>
    <scope>NUCLEOTIDE SEQUENCE</scope>
    <source>
        <tissue evidence="4">Fresh leaf tissue</tissue>
    </source>
</reference>
<keyword evidence="1" id="KW-0677">Repeat</keyword>